<evidence type="ECO:0000259" key="1">
    <source>
        <dbReference type="Pfam" id="PF05699"/>
    </source>
</evidence>
<evidence type="ECO:0000313" key="3">
    <source>
        <dbReference type="Proteomes" id="UP001412067"/>
    </source>
</evidence>
<keyword evidence="3" id="KW-1185">Reference proteome</keyword>
<feature type="domain" description="HAT C-terminal dimerisation" evidence="1">
    <location>
        <begin position="1"/>
        <end position="29"/>
    </location>
</feature>
<protein>
    <recommendedName>
        <fullName evidence="1">HAT C-terminal dimerisation domain-containing protein</fullName>
    </recommendedName>
</protein>
<evidence type="ECO:0000313" key="2">
    <source>
        <dbReference type="EMBL" id="KAK8937886.1"/>
    </source>
</evidence>
<name>A0ABR2LCT6_9ASPA</name>
<dbReference type="EMBL" id="JBBWWR010000021">
    <property type="protein sequence ID" value="KAK8937886.1"/>
    <property type="molecule type" value="Genomic_DNA"/>
</dbReference>
<dbReference type="Pfam" id="PF05699">
    <property type="entry name" value="Dimer_Tnp_hAT"/>
    <property type="match status" value="1"/>
</dbReference>
<dbReference type="Proteomes" id="UP001412067">
    <property type="component" value="Unassembled WGS sequence"/>
</dbReference>
<sequence>MSTMSCDILTIQASTVASESVFSLNAMKRTHHISQVETRASEFEEYMSALNIVDQDYISFGHASICNFFEFM</sequence>
<comment type="caution">
    <text evidence="2">The sequence shown here is derived from an EMBL/GenBank/DDBJ whole genome shotgun (WGS) entry which is preliminary data.</text>
</comment>
<gene>
    <name evidence="2" type="ORF">KSP40_PGU004649</name>
</gene>
<accession>A0ABR2LCT6</accession>
<dbReference type="InterPro" id="IPR008906">
    <property type="entry name" value="HATC_C_dom"/>
</dbReference>
<organism evidence="2 3">
    <name type="scientific">Platanthera guangdongensis</name>
    <dbReference type="NCBI Taxonomy" id="2320717"/>
    <lineage>
        <taxon>Eukaryota</taxon>
        <taxon>Viridiplantae</taxon>
        <taxon>Streptophyta</taxon>
        <taxon>Embryophyta</taxon>
        <taxon>Tracheophyta</taxon>
        <taxon>Spermatophyta</taxon>
        <taxon>Magnoliopsida</taxon>
        <taxon>Liliopsida</taxon>
        <taxon>Asparagales</taxon>
        <taxon>Orchidaceae</taxon>
        <taxon>Orchidoideae</taxon>
        <taxon>Orchideae</taxon>
        <taxon>Orchidinae</taxon>
        <taxon>Platanthera</taxon>
    </lineage>
</organism>
<proteinExistence type="predicted"/>
<reference evidence="2 3" key="1">
    <citation type="journal article" date="2022" name="Nat. Plants">
        <title>Genomes of leafy and leafless Platanthera orchids illuminate the evolution of mycoheterotrophy.</title>
        <authorList>
            <person name="Li M.H."/>
            <person name="Liu K.W."/>
            <person name="Li Z."/>
            <person name="Lu H.C."/>
            <person name="Ye Q.L."/>
            <person name="Zhang D."/>
            <person name="Wang J.Y."/>
            <person name="Li Y.F."/>
            <person name="Zhong Z.M."/>
            <person name="Liu X."/>
            <person name="Yu X."/>
            <person name="Liu D.K."/>
            <person name="Tu X.D."/>
            <person name="Liu B."/>
            <person name="Hao Y."/>
            <person name="Liao X.Y."/>
            <person name="Jiang Y.T."/>
            <person name="Sun W.H."/>
            <person name="Chen J."/>
            <person name="Chen Y.Q."/>
            <person name="Ai Y."/>
            <person name="Zhai J.W."/>
            <person name="Wu S.S."/>
            <person name="Zhou Z."/>
            <person name="Hsiao Y.Y."/>
            <person name="Wu W.L."/>
            <person name="Chen Y.Y."/>
            <person name="Lin Y.F."/>
            <person name="Hsu J.L."/>
            <person name="Li C.Y."/>
            <person name="Wang Z.W."/>
            <person name="Zhao X."/>
            <person name="Zhong W.Y."/>
            <person name="Ma X.K."/>
            <person name="Ma L."/>
            <person name="Huang J."/>
            <person name="Chen G.Z."/>
            <person name="Huang M.Z."/>
            <person name="Huang L."/>
            <person name="Peng D.H."/>
            <person name="Luo Y.B."/>
            <person name="Zou S.Q."/>
            <person name="Chen S.P."/>
            <person name="Lan S."/>
            <person name="Tsai W.C."/>
            <person name="Van de Peer Y."/>
            <person name="Liu Z.J."/>
        </authorList>
    </citation>
    <scope>NUCLEOTIDE SEQUENCE [LARGE SCALE GENOMIC DNA]</scope>
    <source>
        <strain evidence="2">Lor288</strain>
    </source>
</reference>